<evidence type="ECO:0000256" key="9">
    <source>
        <dbReference type="ARBA" id="ARBA00022984"/>
    </source>
</evidence>
<evidence type="ECO:0000256" key="20">
    <source>
        <dbReference type="ARBA" id="ARBA00049902"/>
    </source>
</evidence>
<evidence type="ECO:0000256" key="1">
    <source>
        <dbReference type="ARBA" id="ARBA00004651"/>
    </source>
</evidence>
<keyword evidence="6" id="KW-0808">Transferase</keyword>
<dbReference type="GO" id="GO:0009252">
    <property type="term" value="P:peptidoglycan biosynthetic process"/>
    <property type="evidence" value="ECO:0007669"/>
    <property type="project" value="UniProtKB-KW"/>
</dbReference>
<dbReference type="GO" id="GO:0051301">
    <property type="term" value="P:cell division"/>
    <property type="evidence" value="ECO:0007669"/>
    <property type="project" value="UniProtKB-KW"/>
</dbReference>
<accession>A0A150TP56</accession>
<keyword evidence="3" id="KW-1003">Cell membrane</keyword>
<dbReference type="InterPro" id="IPR001182">
    <property type="entry name" value="FtsW/RodA"/>
</dbReference>
<comment type="catalytic activity">
    <reaction evidence="20">
        <text>[GlcNAc-(1-&gt;4)-Mur2Ac(oyl-L-Ala-gamma-D-Glu-L-Lys-D-Ala-D-Ala)](n)-di-trans,octa-cis-undecaprenyl diphosphate + beta-D-GlcNAc-(1-&gt;4)-Mur2Ac(oyl-L-Ala-gamma-D-Glu-L-Lys-D-Ala-D-Ala)-di-trans,octa-cis-undecaprenyl diphosphate = [GlcNAc-(1-&gt;4)-Mur2Ac(oyl-L-Ala-gamma-D-Glu-L-Lys-D-Ala-D-Ala)](n+1)-di-trans,octa-cis-undecaprenyl diphosphate + di-trans,octa-cis-undecaprenyl diphosphate + H(+)</text>
        <dbReference type="Rhea" id="RHEA:23708"/>
        <dbReference type="Rhea" id="RHEA-COMP:9602"/>
        <dbReference type="Rhea" id="RHEA-COMP:9603"/>
        <dbReference type="ChEBI" id="CHEBI:15378"/>
        <dbReference type="ChEBI" id="CHEBI:58405"/>
        <dbReference type="ChEBI" id="CHEBI:60033"/>
        <dbReference type="ChEBI" id="CHEBI:78435"/>
        <dbReference type="EC" id="2.4.99.28"/>
    </reaction>
</comment>
<dbReference type="GO" id="GO:0008360">
    <property type="term" value="P:regulation of cell shape"/>
    <property type="evidence" value="ECO:0007669"/>
    <property type="project" value="UniProtKB-KW"/>
</dbReference>
<proteinExistence type="inferred from homology"/>
<gene>
    <name evidence="23" type="ORF">BE21_34705</name>
</gene>
<sequence length="438" mass="45605">MWSGKLGAGEGAPKNRHIGPSEQDKPAPGAALAAAEAFWKGSSPSGPVDALLAAVVTALIGFGVVMVYSASAVEATVRYKDAQFFLKRQAVYAVLAIATMWITSRIDYRRIKVLTYPVLVAVIAMLVACVAGLGHKAGNAYRWLALGPVNVQPAEVAKLGIVLWLAYSLSKKADRIKSFSVGFLPHLIVVGLLMLLCLKQPDFGSAVVLLFLTFTLLFVAGARVPYIAAFSMLMALAAAALVRFSGYRYARYLAWIDMDNNRADLAYQPFQSVMSFGSGGVFGLGLGRGLQVLYLPEAHTDFVSAIVGEELGFVGIVGLCAAYLVIVSRGVKIALEADDDYGSFMAFGIATLFGVQAMTNLAVAMAILPTKGLTLPFLSYGGSSLLVNAAAAGILLSISRARSPVAAAQGGAAGASPVPNAPSASAVIATSAEGGGAW</sequence>
<dbReference type="GO" id="GO:0015648">
    <property type="term" value="F:lipid-linked peptidoglycan transporter activity"/>
    <property type="evidence" value="ECO:0007669"/>
    <property type="project" value="TreeGrafter"/>
</dbReference>
<evidence type="ECO:0000256" key="11">
    <source>
        <dbReference type="ARBA" id="ARBA00023136"/>
    </source>
</evidence>
<evidence type="ECO:0000256" key="19">
    <source>
        <dbReference type="ARBA" id="ARBA00044770"/>
    </source>
</evidence>
<keyword evidence="5" id="KW-0328">Glycosyltransferase</keyword>
<evidence type="ECO:0000313" key="24">
    <source>
        <dbReference type="Proteomes" id="UP000075502"/>
    </source>
</evidence>
<dbReference type="EMBL" id="JEME01001664">
    <property type="protein sequence ID" value="KYG06465.1"/>
    <property type="molecule type" value="Genomic_DNA"/>
</dbReference>
<keyword evidence="12" id="KW-0131">Cell cycle</keyword>
<evidence type="ECO:0000256" key="14">
    <source>
        <dbReference type="ARBA" id="ARBA00032370"/>
    </source>
</evidence>
<feature type="transmembrane region" description="Helical" evidence="22">
    <location>
        <begin position="343"/>
        <end position="368"/>
    </location>
</feature>
<comment type="similarity">
    <text evidence="16">Belongs to the SEDS family. FtsW subfamily.</text>
</comment>
<organism evidence="23 24">
    <name type="scientific">Sorangium cellulosum</name>
    <name type="common">Polyangium cellulosum</name>
    <dbReference type="NCBI Taxonomy" id="56"/>
    <lineage>
        <taxon>Bacteria</taxon>
        <taxon>Pseudomonadati</taxon>
        <taxon>Myxococcota</taxon>
        <taxon>Polyangia</taxon>
        <taxon>Polyangiales</taxon>
        <taxon>Polyangiaceae</taxon>
        <taxon>Sorangium</taxon>
    </lineage>
</organism>
<evidence type="ECO:0000256" key="2">
    <source>
        <dbReference type="ARBA" id="ARBA00004752"/>
    </source>
</evidence>
<dbReference type="AlphaFoldDB" id="A0A150TP56"/>
<evidence type="ECO:0000256" key="4">
    <source>
        <dbReference type="ARBA" id="ARBA00022618"/>
    </source>
</evidence>
<feature type="transmembrane region" description="Helical" evidence="22">
    <location>
        <begin position="114"/>
        <end position="133"/>
    </location>
</feature>
<keyword evidence="4 23" id="KW-0132">Cell division</keyword>
<evidence type="ECO:0000256" key="8">
    <source>
        <dbReference type="ARBA" id="ARBA00022960"/>
    </source>
</evidence>
<name>A0A150TP56_SORCE</name>
<dbReference type="NCBIfam" id="TIGR02614">
    <property type="entry name" value="ftsW"/>
    <property type="match status" value="1"/>
</dbReference>
<keyword evidence="11 22" id="KW-0472">Membrane</keyword>
<keyword evidence="7 22" id="KW-0812">Transmembrane</keyword>
<feature type="compositionally biased region" description="Gly residues" evidence="21">
    <location>
        <begin position="1"/>
        <end position="10"/>
    </location>
</feature>
<evidence type="ECO:0000256" key="3">
    <source>
        <dbReference type="ARBA" id="ARBA00022475"/>
    </source>
</evidence>
<dbReference type="GO" id="GO:0008955">
    <property type="term" value="F:peptidoglycan glycosyltransferase activity"/>
    <property type="evidence" value="ECO:0007669"/>
    <property type="project" value="UniProtKB-EC"/>
</dbReference>
<evidence type="ECO:0000256" key="18">
    <source>
        <dbReference type="ARBA" id="ARBA00041418"/>
    </source>
</evidence>
<evidence type="ECO:0000256" key="13">
    <source>
        <dbReference type="ARBA" id="ARBA00023316"/>
    </source>
</evidence>
<dbReference type="GO" id="GO:0071555">
    <property type="term" value="P:cell wall organization"/>
    <property type="evidence" value="ECO:0007669"/>
    <property type="project" value="UniProtKB-KW"/>
</dbReference>
<feature type="transmembrane region" description="Helical" evidence="22">
    <location>
        <begin position="50"/>
        <end position="70"/>
    </location>
</feature>
<feature type="transmembrane region" description="Helical" evidence="22">
    <location>
        <begin position="380"/>
        <end position="398"/>
    </location>
</feature>
<protein>
    <recommendedName>
        <fullName evidence="17">Probable peptidoglycan glycosyltransferase FtsW</fullName>
        <ecNumber evidence="19">2.4.99.28</ecNumber>
    </recommendedName>
    <alternativeName>
        <fullName evidence="18">Cell division protein FtsW</fullName>
    </alternativeName>
    <alternativeName>
        <fullName evidence="15">Cell wall polymerase</fullName>
    </alternativeName>
    <alternativeName>
        <fullName evidence="14">Peptidoglycan polymerase</fullName>
    </alternativeName>
</protein>
<dbReference type="GO" id="GO:0005886">
    <property type="term" value="C:plasma membrane"/>
    <property type="evidence" value="ECO:0007669"/>
    <property type="project" value="UniProtKB-SubCell"/>
</dbReference>
<feature type="transmembrane region" description="Helical" evidence="22">
    <location>
        <begin position="145"/>
        <end position="167"/>
    </location>
</feature>
<keyword evidence="13" id="KW-0961">Cell wall biogenesis/degradation</keyword>
<dbReference type="PANTHER" id="PTHR30474:SF2">
    <property type="entry name" value="PEPTIDOGLYCAN GLYCOSYLTRANSFERASE FTSW-RELATED"/>
    <property type="match status" value="1"/>
</dbReference>
<evidence type="ECO:0000256" key="5">
    <source>
        <dbReference type="ARBA" id="ARBA00022676"/>
    </source>
</evidence>
<feature type="region of interest" description="Disordered" evidence="21">
    <location>
        <begin position="1"/>
        <end position="27"/>
    </location>
</feature>
<feature type="transmembrane region" description="Helical" evidence="22">
    <location>
        <begin position="90"/>
        <end position="108"/>
    </location>
</feature>
<evidence type="ECO:0000256" key="17">
    <source>
        <dbReference type="ARBA" id="ARBA00041185"/>
    </source>
</evidence>
<reference evidence="23 24" key="1">
    <citation type="submission" date="2014-02" db="EMBL/GenBank/DDBJ databases">
        <title>The small core and large imbalanced accessory genome model reveals a collaborative survival strategy of Sorangium cellulosum strains in nature.</title>
        <authorList>
            <person name="Han K."/>
            <person name="Peng R."/>
            <person name="Blom J."/>
            <person name="Li Y.-Z."/>
        </authorList>
    </citation>
    <scope>NUCLEOTIDE SEQUENCE [LARGE SCALE GENOMIC DNA]</scope>
    <source>
        <strain evidence="23 24">So0007-03</strain>
    </source>
</reference>
<evidence type="ECO:0000256" key="16">
    <source>
        <dbReference type="ARBA" id="ARBA00038053"/>
    </source>
</evidence>
<evidence type="ECO:0000256" key="22">
    <source>
        <dbReference type="SAM" id="Phobius"/>
    </source>
</evidence>
<dbReference type="GO" id="GO:0032153">
    <property type="term" value="C:cell division site"/>
    <property type="evidence" value="ECO:0007669"/>
    <property type="project" value="TreeGrafter"/>
</dbReference>
<evidence type="ECO:0000256" key="10">
    <source>
        <dbReference type="ARBA" id="ARBA00022989"/>
    </source>
</evidence>
<feature type="transmembrane region" description="Helical" evidence="22">
    <location>
        <begin position="179"/>
        <end position="198"/>
    </location>
</feature>
<comment type="pathway">
    <text evidence="2">Cell wall biogenesis; peptidoglycan biosynthesis.</text>
</comment>
<evidence type="ECO:0000256" key="15">
    <source>
        <dbReference type="ARBA" id="ARBA00033270"/>
    </source>
</evidence>
<keyword evidence="10 22" id="KW-1133">Transmembrane helix</keyword>
<feature type="transmembrane region" description="Helical" evidence="22">
    <location>
        <begin position="226"/>
        <end position="244"/>
    </location>
</feature>
<feature type="transmembrane region" description="Helical" evidence="22">
    <location>
        <begin position="311"/>
        <end position="331"/>
    </location>
</feature>
<keyword evidence="9" id="KW-0573">Peptidoglycan synthesis</keyword>
<feature type="transmembrane region" description="Helical" evidence="22">
    <location>
        <begin position="203"/>
        <end position="220"/>
    </location>
</feature>
<dbReference type="Pfam" id="PF01098">
    <property type="entry name" value="FTSW_RODA_SPOVE"/>
    <property type="match status" value="1"/>
</dbReference>
<dbReference type="InterPro" id="IPR013437">
    <property type="entry name" value="FtsW"/>
</dbReference>
<comment type="caution">
    <text evidence="23">The sequence shown here is derived from an EMBL/GenBank/DDBJ whole genome shotgun (WGS) entry which is preliminary data.</text>
</comment>
<evidence type="ECO:0000256" key="21">
    <source>
        <dbReference type="SAM" id="MobiDB-lite"/>
    </source>
</evidence>
<comment type="subcellular location">
    <subcellularLocation>
        <location evidence="1">Cell membrane</location>
        <topology evidence="1">Multi-pass membrane protein</topology>
    </subcellularLocation>
</comment>
<feature type="transmembrane region" description="Helical" evidence="22">
    <location>
        <begin position="265"/>
        <end position="286"/>
    </location>
</feature>
<evidence type="ECO:0000256" key="7">
    <source>
        <dbReference type="ARBA" id="ARBA00022692"/>
    </source>
</evidence>
<evidence type="ECO:0000313" key="23">
    <source>
        <dbReference type="EMBL" id="KYG06465.1"/>
    </source>
</evidence>
<dbReference type="Proteomes" id="UP000075502">
    <property type="component" value="Unassembled WGS sequence"/>
</dbReference>
<dbReference type="EC" id="2.4.99.28" evidence="19"/>
<evidence type="ECO:0000256" key="12">
    <source>
        <dbReference type="ARBA" id="ARBA00023306"/>
    </source>
</evidence>
<evidence type="ECO:0000256" key="6">
    <source>
        <dbReference type="ARBA" id="ARBA00022679"/>
    </source>
</evidence>
<keyword evidence="8" id="KW-0133">Cell shape</keyword>
<dbReference type="PANTHER" id="PTHR30474">
    <property type="entry name" value="CELL CYCLE PROTEIN"/>
    <property type="match status" value="1"/>
</dbReference>